<accession>A0A095AG41</accession>
<dbReference type="PROSITE" id="PS51381">
    <property type="entry name" value="C2_B9"/>
    <property type="match status" value="1"/>
</dbReference>
<evidence type="ECO:0000256" key="2">
    <source>
        <dbReference type="ARBA" id="ARBA00022490"/>
    </source>
</evidence>
<evidence type="ECO:0000256" key="1">
    <source>
        <dbReference type="ARBA" id="ARBA00004120"/>
    </source>
</evidence>
<keyword evidence="4" id="KW-0206">Cytoskeleton</keyword>
<evidence type="ECO:0000256" key="4">
    <source>
        <dbReference type="ARBA" id="ARBA00023212"/>
    </source>
</evidence>
<evidence type="ECO:0000313" key="8">
    <source>
        <dbReference type="EMBL" id="KAH9594226.1"/>
    </source>
</evidence>
<dbReference type="GO" id="GO:0060271">
    <property type="term" value="P:cilium assembly"/>
    <property type="evidence" value="ECO:0007669"/>
    <property type="project" value="TreeGrafter"/>
</dbReference>
<dbReference type="Pfam" id="PF07162">
    <property type="entry name" value="B9-C2"/>
    <property type="match status" value="1"/>
</dbReference>
<sequence>MAELHCFGQILCAYGFPQKDLFCKWGLKAGCAWRLLEGLAEGETQVDCPLVGEKAYFCHPIDLHFATKGLQGWPKLHFQVWHHDWVGKNELFGYGFCHIPTSPGNHQVTVPTWRPVGSILDTLVSRLVGGGPRLRRPDIVYDPTDRFLLQTESMGYITLDLNVVTRNFDKFGVEM</sequence>
<keyword evidence="10" id="KW-1185">Reference proteome</keyword>
<protein>
    <recommendedName>
        <fullName evidence="7">B9 domain-containing protein 2</fullName>
    </recommendedName>
</protein>
<dbReference type="InterPro" id="IPR010796">
    <property type="entry name" value="C2_B9-type_dom"/>
</dbReference>
<dbReference type="PANTHER" id="PTHR12968:SF2">
    <property type="entry name" value="B9 DOMAIN-CONTAINING PROTEIN 2"/>
    <property type="match status" value="1"/>
</dbReference>
<dbReference type="EMBL" id="KL250519">
    <property type="protein sequence ID" value="KGB32836.1"/>
    <property type="molecule type" value="Genomic_DNA"/>
</dbReference>
<dbReference type="PANTHER" id="PTHR12968">
    <property type="entry name" value="B9 DOMAIN-CONTAINING"/>
    <property type="match status" value="1"/>
</dbReference>
<evidence type="ECO:0000256" key="3">
    <source>
        <dbReference type="ARBA" id="ARBA00022794"/>
    </source>
</evidence>
<comment type="subcellular location">
    <subcellularLocation>
        <location evidence="1">Cytoplasm</location>
        <location evidence="1">Cytoskeleton</location>
        <location evidence="1">Cilium basal body</location>
    </subcellularLocation>
</comment>
<dbReference type="GeneID" id="24588760"/>
<proteinExistence type="inferred from homology"/>
<evidence type="ECO:0000256" key="5">
    <source>
        <dbReference type="ARBA" id="ARBA00023273"/>
    </source>
</evidence>
<organism evidence="9">
    <name type="scientific">Schistosoma haematobium</name>
    <name type="common">Blood fluke</name>
    <dbReference type="NCBI Taxonomy" id="6185"/>
    <lineage>
        <taxon>Eukaryota</taxon>
        <taxon>Metazoa</taxon>
        <taxon>Spiralia</taxon>
        <taxon>Lophotrochozoa</taxon>
        <taxon>Platyhelminthes</taxon>
        <taxon>Trematoda</taxon>
        <taxon>Digenea</taxon>
        <taxon>Strigeidida</taxon>
        <taxon>Schistosomatoidea</taxon>
        <taxon>Schistosomatidae</taxon>
        <taxon>Schistosoma</taxon>
    </lineage>
</organism>
<keyword evidence="3" id="KW-0970">Cilium biogenesis/degradation</keyword>
<keyword evidence="5" id="KW-0966">Cell projection</keyword>
<evidence type="ECO:0000256" key="6">
    <source>
        <dbReference type="ARBA" id="ARBA00038411"/>
    </source>
</evidence>
<reference evidence="8" key="4">
    <citation type="journal article" date="2022" name="PLoS Pathog.">
        <title>Chromosome-level genome of Schistosoma haematobium underpins genome-wide explorations of molecular variation.</title>
        <authorList>
            <person name="Stroehlein A.J."/>
            <person name="Korhonen P.K."/>
            <person name="Lee V.V."/>
            <person name="Ralph S.A."/>
            <person name="Mentink-Kane M."/>
            <person name="You H."/>
            <person name="McManus D.P."/>
            <person name="Tchuente L.T."/>
            <person name="Stothard J.R."/>
            <person name="Kaur P."/>
            <person name="Dudchenko O."/>
            <person name="Aiden E.L."/>
            <person name="Yang B."/>
            <person name="Yang H."/>
            <person name="Emery A.M."/>
            <person name="Webster B.L."/>
            <person name="Brindley P.J."/>
            <person name="Rollinson D."/>
            <person name="Chang B.C.H."/>
            <person name="Gasser R.B."/>
            <person name="Young N.D."/>
        </authorList>
    </citation>
    <scope>NUCLEOTIDE SEQUENCE</scope>
</reference>
<dbReference type="RefSeq" id="XP_051073380.1">
    <property type="nucleotide sequence ID" value="XM_051212684.1"/>
</dbReference>
<dbReference type="Proteomes" id="UP000471633">
    <property type="component" value="Unassembled WGS sequence"/>
</dbReference>
<dbReference type="EMBL" id="AMPZ03000001">
    <property type="protein sequence ID" value="KAH9594226.1"/>
    <property type="molecule type" value="Genomic_DNA"/>
</dbReference>
<reference evidence="8" key="2">
    <citation type="journal article" date="2019" name="Gigascience">
        <title>High-quality Schistosoma haematobium genome achieved by single-molecule and long-range sequencing.</title>
        <authorList>
            <person name="Stroehlein A.J."/>
            <person name="Korhonen P.K."/>
            <person name="Chong T.M."/>
            <person name="Lim Y.L."/>
            <person name="Chan K.G."/>
            <person name="Webster B."/>
            <person name="Rollinson D."/>
            <person name="Brindley P.J."/>
            <person name="Gasser R.B."/>
            <person name="Young N.D."/>
        </authorList>
    </citation>
    <scope>NUCLEOTIDE SEQUENCE</scope>
</reference>
<reference evidence="9" key="1">
    <citation type="journal article" date="2012" name="Nat. Genet.">
        <title>Whole-genome sequence of Schistosoma haematobium.</title>
        <authorList>
            <person name="Young N.D."/>
            <person name="Jex A.R."/>
            <person name="Li B."/>
            <person name="Liu S."/>
            <person name="Yang L."/>
            <person name="Xiong Z."/>
            <person name="Li Y."/>
            <person name="Cantacessi C."/>
            <person name="Hall R.S."/>
            <person name="Xu X."/>
            <person name="Chen F."/>
            <person name="Wu X."/>
            <person name="Zerlotini A."/>
            <person name="Oliveira G."/>
            <person name="Hofmann A."/>
            <person name="Zhang G."/>
            <person name="Fang X."/>
            <person name="Kang Y."/>
            <person name="Campbell B.E."/>
            <person name="Loukas A."/>
            <person name="Ranganathan S."/>
            <person name="Rollinson D."/>
            <person name="Rinaldi G."/>
            <person name="Brindley P.J."/>
            <person name="Yang H."/>
            <person name="Wang J."/>
            <person name="Wang J."/>
            <person name="Gasser R.B."/>
        </authorList>
    </citation>
    <scope>NUCLEOTIDE SEQUENCE [LARGE SCALE GENOMIC DNA]</scope>
</reference>
<reference evidence="8" key="3">
    <citation type="submission" date="2021-06" db="EMBL/GenBank/DDBJ databases">
        <title>Chromosome-level genome assembly for S. haematobium.</title>
        <authorList>
            <person name="Stroehlein A.J."/>
        </authorList>
    </citation>
    <scope>NUCLEOTIDE SEQUENCE</scope>
</reference>
<evidence type="ECO:0000313" key="10">
    <source>
        <dbReference type="Proteomes" id="UP000471633"/>
    </source>
</evidence>
<keyword evidence="2" id="KW-0963">Cytoplasm</keyword>
<dbReference type="CTD" id="24588760"/>
<dbReference type="GO" id="GO:0036038">
    <property type="term" value="C:MKS complex"/>
    <property type="evidence" value="ECO:0007669"/>
    <property type="project" value="TreeGrafter"/>
</dbReference>
<gene>
    <name evidence="8" type="primary">B9D2_1</name>
    <name evidence="8" type="ORF">MS3_00004717</name>
    <name evidence="9" type="ORF">MS3_00976</name>
</gene>
<dbReference type="AlphaFoldDB" id="A0A095AG41"/>
<comment type="similarity">
    <text evidence="6">Belongs to the B9D family.</text>
</comment>
<name>A0A095AG41_SCHHA</name>
<evidence type="ECO:0000313" key="9">
    <source>
        <dbReference type="EMBL" id="KGB32836.1"/>
    </source>
</evidence>
<evidence type="ECO:0000256" key="7">
    <source>
        <dbReference type="ARBA" id="ARBA00039272"/>
    </source>
</evidence>
<dbReference type="STRING" id="6185.A0A095AG41"/>